<comment type="caution">
    <text evidence="2">The sequence shown here is derived from an EMBL/GenBank/DDBJ whole genome shotgun (WGS) entry which is preliminary data.</text>
</comment>
<dbReference type="Proteomes" id="UP000261187">
    <property type="component" value="Unassembled WGS sequence"/>
</dbReference>
<name>A0AA92SX36_9BACT</name>
<dbReference type="AlphaFoldDB" id="A0AA92SX36"/>
<sequence length="658" mass="77745">MRNNNKIGIVSISEIQGLDFIIPDYQRGYRWEELQVTELLKDLNIFIENSRTGFYCLQPLVVKRSIVDSKAFSEEISRRLDRIQDEPDPIGCLVEDLQQLTSWEVIDGQQRLTTLYIIMMVLKHDPAYRISYQTRPDSKDFLKNIIDKTNEDGAKNVDFQHMILARNIAQTWLQDKSDEEKALLYDTILERVKFIWYESVGENPIDVFTRLNIGKISLTNSELIKAALLNRSNYAGSHSEFIRTKQIQIASQWDDIEYALQDDELWLFLNDTNYQERTRIDFLFKILFENDCFGIKAKIKPEDYDNQIGNDRYSVYRYFAKQIEMKDEHTSDAEHLESIWAKVTSLFDTIKEWFEDSLLYHYIGFSIWAIDDNNHNAEVRRKWINDWYNQWMQWAKDKKAFLLAVKEAIRDNIIKCRKEDLNKLHFEDVYQKSKIRKILLLHNIQTIITQQEVQADKYKLSTFHKFPFHLFKKETWNVEHIDSATTNELANARDKKSWLRAALASGKLKYDGKIKKYLDKRCTDIPDFKKIYDKVMTQFPSDDLLCENVQTGDVIDNERMHIWNLSLLDESTNKSYRNSIFCVKRSFIINKEQGKHCHISDEGKVVIDGKAIAFVPICTKQAFLKYYTEDANALLSWSRTDSVKYLDDITEKLKDFLQ</sequence>
<evidence type="ECO:0000259" key="1">
    <source>
        <dbReference type="Pfam" id="PF03235"/>
    </source>
</evidence>
<dbReference type="PANTHER" id="PTHR35149:SF1">
    <property type="entry name" value="DUF5655 DOMAIN-CONTAINING PROTEIN"/>
    <property type="match status" value="1"/>
</dbReference>
<reference evidence="2 3" key="1">
    <citation type="submission" date="2018-08" db="EMBL/GenBank/DDBJ databases">
        <title>A genome reference for cultivated species of the human gut microbiota.</title>
        <authorList>
            <person name="Zou Y."/>
            <person name="Xue W."/>
            <person name="Luo G."/>
        </authorList>
    </citation>
    <scope>NUCLEOTIDE SEQUENCE [LARGE SCALE GENOMIC DNA]</scope>
    <source>
        <strain evidence="2 3">TF06-40</strain>
    </source>
</reference>
<dbReference type="RefSeq" id="WP_147329701.1">
    <property type="nucleotide sequence ID" value="NZ_QSSA01000027.1"/>
</dbReference>
<evidence type="ECO:0000313" key="3">
    <source>
        <dbReference type="Proteomes" id="UP000261187"/>
    </source>
</evidence>
<gene>
    <name evidence="2" type="ORF">DXC61_11605</name>
</gene>
<proteinExistence type="predicted"/>
<feature type="domain" description="GmrSD restriction endonucleases N-terminal" evidence="1">
    <location>
        <begin position="16"/>
        <end position="228"/>
    </location>
</feature>
<protein>
    <submittedName>
        <fullName evidence="2">DUF262 domain-containing protein</fullName>
    </submittedName>
</protein>
<organism evidence="2 3">
    <name type="scientific">Segatella copri</name>
    <dbReference type="NCBI Taxonomy" id="165179"/>
    <lineage>
        <taxon>Bacteria</taxon>
        <taxon>Pseudomonadati</taxon>
        <taxon>Bacteroidota</taxon>
        <taxon>Bacteroidia</taxon>
        <taxon>Bacteroidales</taxon>
        <taxon>Prevotellaceae</taxon>
        <taxon>Segatella</taxon>
    </lineage>
</organism>
<dbReference type="EMBL" id="QSSA01000027">
    <property type="protein sequence ID" value="RGL57391.1"/>
    <property type="molecule type" value="Genomic_DNA"/>
</dbReference>
<dbReference type="Pfam" id="PF03235">
    <property type="entry name" value="GmrSD_N"/>
    <property type="match status" value="1"/>
</dbReference>
<evidence type="ECO:0000313" key="2">
    <source>
        <dbReference type="EMBL" id="RGL57391.1"/>
    </source>
</evidence>
<dbReference type="InterPro" id="IPR004919">
    <property type="entry name" value="GmrSD_N"/>
</dbReference>
<accession>A0AA92SX36</accession>
<dbReference type="PANTHER" id="PTHR35149">
    <property type="entry name" value="SLL5132 PROTEIN"/>
    <property type="match status" value="1"/>
</dbReference>